<comment type="caution">
    <text evidence="1">The sequence shown here is derived from an EMBL/GenBank/DDBJ whole genome shotgun (WGS) entry which is preliminary data.</text>
</comment>
<name>A0A8S1RQ47_9CILI</name>
<keyword evidence="2" id="KW-1185">Reference proteome</keyword>
<dbReference type="Proteomes" id="UP000692954">
    <property type="component" value="Unassembled WGS sequence"/>
</dbReference>
<evidence type="ECO:0000313" key="1">
    <source>
        <dbReference type="EMBL" id="CAD8129577.1"/>
    </source>
</evidence>
<reference evidence="1" key="1">
    <citation type="submission" date="2021-01" db="EMBL/GenBank/DDBJ databases">
        <authorList>
            <consortium name="Genoscope - CEA"/>
            <person name="William W."/>
        </authorList>
    </citation>
    <scope>NUCLEOTIDE SEQUENCE</scope>
</reference>
<dbReference type="AlphaFoldDB" id="A0A8S1RQ47"/>
<protein>
    <submittedName>
        <fullName evidence="1">Uncharacterized protein</fullName>
    </submittedName>
</protein>
<proteinExistence type="predicted"/>
<accession>A0A8S1RQ47</accession>
<gene>
    <name evidence="1" type="ORF">PSON_ATCC_30995.1.T2310008</name>
</gene>
<dbReference type="EMBL" id="CAJJDN010000231">
    <property type="protein sequence ID" value="CAD8129577.1"/>
    <property type="molecule type" value="Genomic_DNA"/>
</dbReference>
<evidence type="ECO:0000313" key="2">
    <source>
        <dbReference type="Proteomes" id="UP000692954"/>
    </source>
</evidence>
<dbReference type="PANTHER" id="PTHR33706">
    <property type="entry name" value="MORN VARIANT REPEAT PROTEIN"/>
    <property type="match status" value="1"/>
</dbReference>
<sequence>MNMSDENLMSEVNSTNWKEQTIVKEFDYYNKNKYMVEKTKIEIKFTSDHQIIYLKNEAILRVEQLYVLNYPQILNNVEQIQSLTWNGQFDLKKKKEGKCIASWNGKVIMNVGGYYKNGLKQGLWLELFKNYWRQFYLDFMLQIIRLKLMKQENIRRIQEQPNGITFMKIRQCVFYHYFRGGGLYNNEGKKTGKWIELDERFQLYKQVIFTGEYNMKGRQMGNYVL</sequence>
<dbReference type="PANTHER" id="PTHR33706:SF1">
    <property type="entry name" value="TPR REPEAT PROTEIN"/>
    <property type="match status" value="1"/>
</dbReference>
<organism evidence="1 2">
    <name type="scientific">Paramecium sonneborni</name>
    <dbReference type="NCBI Taxonomy" id="65129"/>
    <lineage>
        <taxon>Eukaryota</taxon>
        <taxon>Sar</taxon>
        <taxon>Alveolata</taxon>
        <taxon>Ciliophora</taxon>
        <taxon>Intramacronucleata</taxon>
        <taxon>Oligohymenophorea</taxon>
        <taxon>Peniculida</taxon>
        <taxon>Parameciidae</taxon>
        <taxon>Paramecium</taxon>
    </lineage>
</organism>